<sequence>MTAPGMIAQAEFPGKGESVAEARRFVRRTLLARYGAVIEDAVLLTSELVGNAICHSDSGRLPDGTVTVSLSEPADGVLRVEVGDAGSPGSEPRARLDVDQDSEGGRGLYLVELLADKWGSHLRGGGRVVWFEIGCPSGAGYGT</sequence>
<evidence type="ECO:0000259" key="2">
    <source>
        <dbReference type="Pfam" id="PF13581"/>
    </source>
</evidence>
<dbReference type="PANTHER" id="PTHR35526">
    <property type="entry name" value="ANTI-SIGMA-F FACTOR RSBW-RELATED"/>
    <property type="match status" value="1"/>
</dbReference>
<feature type="domain" description="Histidine kinase/HSP90-like ATPase" evidence="2">
    <location>
        <begin position="13"/>
        <end position="131"/>
    </location>
</feature>
<name>A0A543IX20_9ACTN</name>
<dbReference type="SUPFAM" id="SSF55874">
    <property type="entry name" value="ATPase domain of HSP90 chaperone/DNA topoisomerase II/histidine kinase"/>
    <property type="match status" value="1"/>
</dbReference>
<dbReference type="InterPro" id="IPR003594">
    <property type="entry name" value="HATPase_dom"/>
</dbReference>
<keyword evidence="1" id="KW-0723">Serine/threonine-protein kinase</keyword>
<evidence type="ECO:0000313" key="4">
    <source>
        <dbReference type="Proteomes" id="UP000319213"/>
    </source>
</evidence>
<dbReference type="GO" id="GO:0004674">
    <property type="term" value="F:protein serine/threonine kinase activity"/>
    <property type="evidence" value="ECO:0007669"/>
    <property type="project" value="UniProtKB-KW"/>
</dbReference>
<evidence type="ECO:0000313" key="3">
    <source>
        <dbReference type="EMBL" id="TQM75125.1"/>
    </source>
</evidence>
<gene>
    <name evidence="3" type="ORF">FHX40_1824</name>
</gene>
<dbReference type="OrthoDB" id="3871793at2"/>
<evidence type="ECO:0000256" key="1">
    <source>
        <dbReference type="ARBA" id="ARBA00022527"/>
    </source>
</evidence>
<reference evidence="3 4" key="1">
    <citation type="submission" date="2019-06" db="EMBL/GenBank/DDBJ databases">
        <title>Sequencing the genomes of 1000 actinobacteria strains.</title>
        <authorList>
            <person name="Klenk H.-P."/>
        </authorList>
    </citation>
    <scope>NUCLEOTIDE SEQUENCE [LARGE SCALE GENOMIC DNA]</scope>
    <source>
        <strain evidence="3 4">DSM 43186</strain>
    </source>
</reference>
<dbReference type="EMBL" id="VFPQ01000001">
    <property type="protein sequence ID" value="TQM75125.1"/>
    <property type="molecule type" value="Genomic_DNA"/>
</dbReference>
<protein>
    <submittedName>
        <fullName evidence="3">Anti-sigma regulatory factor (Ser/Thr protein kinase)</fullName>
    </submittedName>
</protein>
<dbReference type="Gene3D" id="3.30.565.10">
    <property type="entry name" value="Histidine kinase-like ATPase, C-terminal domain"/>
    <property type="match status" value="1"/>
</dbReference>
<dbReference type="RefSeq" id="WP_142259192.1">
    <property type="nucleotide sequence ID" value="NZ_BMPV01000007.1"/>
</dbReference>
<keyword evidence="1" id="KW-0418">Kinase</keyword>
<proteinExistence type="predicted"/>
<keyword evidence="1" id="KW-0808">Transferase</keyword>
<accession>A0A543IX20</accession>
<organism evidence="3 4">
    <name type="scientific">Thermopolyspora flexuosa</name>
    <dbReference type="NCBI Taxonomy" id="103836"/>
    <lineage>
        <taxon>Bacteria</taxon>
        <taxon>Bacillati</taxon>
        <taxon>Actinomycetota</taxon>
        <taxon>Actinomycetes</taxon>
        <taxon>Streptosporangiales</taxon>
        <taxon>Streptosporangiaceae</taxon>
        <taxon>Thermopolyspora</taxon>
    </lineage>
</organism>
<dbReference type="InterPro" id="IPR036890">
    <property type="entry name" value="HATPase_C_sf"/>
</dbReference>
<dbReference type="Proteomes" id="UP000319213">
    <property type="component" value="Unassembled WGS sequence"/>
</dbReference>
<keyword evidence="4" id="KW-1185">Reference proteome</keyword>
<dbReference type="PANTHER" id="PTHR35526:SF3">
    <property type="entry name" value="ANTI-SIGMA-F FACTOR RSBW"/>
    <property type="match status" value="1"/>
</dbReference>
<dbReference type="CDD" id="cd16936">
    <property type="entry name" value="HATPase_RsbW-like"/>
    <property type="match status" value="1"/>
</dbReference>
<dbReference type="Pfam" id="PF13581">
    <property type="entry name" value="HATPase_c_2"/>
    <property type="match status" value="1"/>
</dbReference>
<dbReference type="InterPro" id="IPR050267">
    <property type="entry name" value="Anti-sigma-factor_SerPK"/>
</dbReference>
<comment type="caution">
    <text evidence="3">The sequence shown here is derived from an EMBL/GenBank/DDBJ whole genome shotgun (WGS) entry which is preliminary data.</text>
</comment>
<dbReference type="AlphaFoldDB" id="A0A543IX20"/>